<dbReference type="InterPro" id="IPR052158">
    <property type="entry name" value="INH-QAR"/>
</dbReference>
<dbReference type="RefSeq" id="WP_013016950.1">
    <property type="nucleotide sequence ID" value="NC_013947.1"/>
</dbReference>
<gene>
    <name evidence="2" type="ordered locus">Snas_1679</name>
</gene>
<dbReference type="EMBL" id="CP001778">
    <property type="protein sequence ID" value="ADD41379.1"/>
    <property type="molecule type" value="Genomic_DNA"/>
</dbReference>
<evidence type="ECO:0000313" key="2">
    <source>
        <dbReference type="EMBL" id="ADD41379.1"/>
    </source>
</evidence>
<sequence>MRVEILMYDGMCEVTAVMALHALKTAERMGADVEAELVVASGETTITGTDGTVYRALPHWRPAETDALLVSGGWIHDVIAEGTLPRRIAEARARVGTKLVVGGVSAGAVIVGAAGLLNGRPATSHHPAFEPLAKYAEVVDARIVDVGDVITAGGGPLAAFDLPLYLLERELGDPRLAARVEQDLEHDRRGTVWR</sequence>
<dbReference type="PANTHER" id="PTHR43130:SF3">
    <property type="entry name" value="HTH-TYPE TRANSCRIPTIONAL REGULATOR RV1931C"/>
    <property type="match status" value="1"/>
</dbReference>
<dbReference type="InterPro" id="IPR029062">
    <property type="entry name" value="Class_I_gatase-like"/>
</dbReference>
<dbReference type="GO" id="GO:0003677">
    <property type="term" value="F:DNA binding"/>
    <property type="evidence" value="ECO:0007669"/>
    <property type="project" value="UniProtKB-KW"/>
</dbReference>
<dbReference type="AlphaFoldDB" id="D3PXB6"/>
<dbReference type="HOGENOM" id="CLU_000445_44_1_11"/>
<dbReference type="SUPFAM" id="SSF52317">
    <property type="entry name" value="Class I glutamine amidotransferase-like"/>
    <property type="match status" value="1"/>
</dbReference>
<accession>D3PXB6</accession>
<protein>
    <submittedName>
        <fullName evidence="2">Transcriptional regulator containing an amidase domain and an AraC-type DNA-binding HTH domain-like protein</fullName>
    </submittedName>
</protein>
<dbReference type="Gene3D" id="3.40.50.880">
    <property type="match status" value="1"/>
</dbReference>
<dbReference type="InterPro" id="IPR002818">
    <property type="entry name" value="DJ-1/PfpI"/>
</dbReference>
<evidence type="ECO:0000313" key="3">
    <source>
        <dbReference type="Proteomes" id="UP000000844"/>
    </source>
</evidence>
<keyword evidence="2" id="KW-0238">DNA-binding</keyword>
<dbReference type="Proteomes" id="UP000000844">
    <property type="component" value="Chromosome"/>
</dbReference>
<dbReference type="eggNOG" id="COG4977">
    <property type="taxonomic scope" value="Bacteria"/>
</dbReference>
<dbReference type="Pfam" id="PF01965">
    <property type="entry name" value="DJ-1_PfpI"/>
    <property type="match status" value="1"/>
</dbReference>
<proteinExistence type="predicted"/>
<dbReference type="KEGG" id="sna:Snas_1679"/>
<organism evidence="2 3">
    <name type="scientific">Stackebrandtia nassauensis (strain DSM 44728 / CIP 108903 / NRRL B-16338 / NBRC 102104 / LLR-40K-21)</name>
    <dbReference type="NCBI Taxonomy" id="446470"/>
    <lineage>
        <taxon>Bacteria</taxon>
        <taxon>Bacillati</taxon>
        <taxon>Actinomycetota</taxon>
        <taxon>Actinomycetes</taxon>
        <taxon>Glycomycetales</taxon>
        <taxon>Glycomycetaceae</taxon>
        <taxon>Stackebrandtia</taxon>
    </lineage>
</organism>
<keyword evidence="3" id="KW-1185">Reference proteome</keyword>
<dbReference type="STRING" id="446470.Snas_1679"/>
<reference evidence="2 3" key="1">
    <citation type="journal article" date="2009" name="Stand. Genomic Sci.">
        <title>Complete genome sequence of Stackebrandtia nassauensis type strain (LLR-40K-21).</title>
        <authorList>
            <person name="Munk C."/>
            <person name="Lapidus A."/>
            <person name="Copeland A."/>
            <person name="Jando M."/>
            <person name="Mayilraj S."/>
            <person name="Glavina Del Rio T."/>
            <person name="Nolan M."/>
            <person name="Chen F."/>
            <person name="Lucas S."/>
            <person name="Tice H."/>
            <person name="Cheng J.F."/>
            <person name="Han C."/>
            <person name="Detter J.C."/>
            <person name="Bruce D."/>
            <person name="Goodwin L."/>
            <person name="Chain P."/>
            <person name="Pitluck S."/>
            <person name="Goker M."/>
            <person name="Ovchinikova G."/>
            <person name="Pati A."/>
            <person name="Ivanova N."/>
            <person name="Mavromatis K."/>
            <person name="Chen A."/>
            <person name="Palaniappan K."/>
            <person name="Land M."/>
            <person name="Hauser L."/>
            <person name="Chang Y.J."/>
            <person name="Jeffries C.D."/>
            <person name="Bristow J."/>
            <person name="Eisen J.A."/>
            <person name="Markowitz V."/>
            <person name="Hugenholtz P."/>
            <person name="Kyrpides N.C."/>
            <person name="Klenk H.P."/>
        </authorList>
    </citation>
    <scope>NUCLEOTIDE SEQUENCE [LARGE SCALE GENOMIC DNA]</scope>
    <source>
        <strain evidence="3">DSM 44728 / CIP 108903 / NRRL B-16338 / NBRC 102104 / LLR-40K-21</strain>
    </source>
</reference>
<name>D3PXB6_STANL</name>
<feature type="domain" description="DJ-1/PfpI" evidence="1">
    <location>
        <begin position="1"/>
        <end position="162"/>
    </location>
</feature>
<dbReference type="PANTHER" id="PTHR43130">
    <property type="entry name" value="ARAC-FAMILY TRANSCRIPTIONAL REGULATOR"/>
    <property type="match status" value="1"/>
</dbReference>
<dbReference type="OrthoDB" id="4265717at2"/>
<evidence type="ECO:0000259" key="1">
    <source>
        <dbReference type="Pfam" id="PF01965"/>
    </source>
</evidence>